<sequence>MKFPILLALVGIIFRLAVAAPSENCTFDGITPSNTLTWCPCGNGFFCAKLDVPLDYQNPTHGRASVPLVKYPAKSNSSDGPYQGQILLNPGGPGASGISEALDDGTLIQAVLGTNWDIVGFDTRGEWLSQPLADCSSNVSLGLNTTLRARSVPRVSDEFYTSVIDYTKGLGEQCKKIIGGPTGIGPYMSTAINARDMLSITNAFAETEDGQRAAKPRHLLNYYGISYGTFLGQTFASMFPESVGNFVLDGVVNPESNLAGGFTSAILHLDGVIASWFIYCNKAGPTSCSYYTGSTPKDIYKRFKRSFVQLDPRKAEAKHWSNATDLETALLLLKDGLLTYADAPLSYYSVLPRVLENLEVAISSQNLSSWIQQTETIFGDPGIAGYVTTNPQWALGTLCSDQNNFWYNKTLQDLRAPIEELEQRSIIGEIWSHQYLGCTGWSIKASEIYQGPFAGNTTTPILFVDNTYDPVTAIEK</sequence>
<organism evidence="6 7">
    <name type="scientific">Hyaloscypha variabilis (strain UAMH 11265 / GT02V1 / F)</name>
    <name type="common">Meliniomyces variabilis</name>
    <dbReference type="NCBI Taxonomy" id="1149755"/>
    <lineage>
        <taxon>Eukaryota</taxon>
        <taxon>Fungi</taxon>
        <taxon>Dikarya</taxon>
        <taxon>Ascomycota</taxon>
        <taxon>Pezizomycotina</taxon>
        <taxon>Leotiomycetes</taxon>
        <taxon>Helotiales</taxon>
        <taxon>Hyaloscyphaceae</taxon>
        <taxon>Hyaloscypha</taxon>
        <taxon>Hyaloscypha variabilis</taxon>
    </lineage>
</organism>
<comment type="similarity">
    <text evidence="1">Belongs to the peptidase S33 family.</text>
</comment>
<evidence type="ECO:0000259" key="5">
    <source>
        <dbReference type="Pfam" id="PF08386"/>
    </source>
</evidence>
<reference evidence="6 7" key="1">
    <citation type="submission" date="2016-04" db="EMBL/GenBank/DDBJ databases">
        <title>A degradative enzymes factory behind the ericoid mycorrhizal symbiosis.</title>
        <authorList>
            <consortium name="DOE Joint Genome Institute"/>
            <person name="Martino E."/>
            <person name="Morin E."/>
            <person name="Grelet G."/>
            <person name="Kuo A."/>
            <person name="Kohler A."/>
            <person name="Daghino S."/>
            <person name="Barry K."/>
            <person name="Choi C."/>
            <person name="Cichocki N."/>
            <person name="Clum A."/>
            <person name="Copeland A."/>
            <person name="Hainaut M."/>
            <person name="Haridas S."/>
            <person name="Labutti K."/>
            <person name="Lindquist E."/>
            <person name="Lipzen A."/>
            <person name="Khouja H.-R."/>
            <person name="Murat C."/>
            <person name="Ohm R."/>
            <person name="Olson A."/>
            <person name="Spatafora J."/>
            <person name="Veneault-Fourrey C."/>
            <person name="Henrissat B."/>
            <person name="Grigoriev I."/>
            <person name="Martin F."/>
            <person name="Perotto S."/>
        </authorList>
    </citation>
    <scope>NUCLEOTIDE SEQUENCE [LARGE SCALE GENOMIC DNA]</scope>
    <source>
        <strain evidence="6 7">F</strain>
    </source>
</reference>
<proteinExistence type="inferred from homology"/>
<dbReference type="STRING" id="1149755.A0A2J6R6P5"/>
<dbReference type="Pfam" id="PF08386">
    <property type="entry name" value="Abhydrolase_4"/>
    <property type="match status" value="1"/>
</dbReference>
<protein>
    <recommendedName>
        <fullName evidence="8">AB hydrolase-1 domain-containing protein</fullName>
    </recommendedName>
</protein>
<dbReference type="Gene3D" id="3.40.50.1820">
    <property type="entry name" value="alpha/beta hydrolase"/>
    <property type="match status" value="1"/>
</dbReference>
<dbReference type="SUPFAM" id="SSF53474">
    <property type="entry name" value="alpha/beta-Hydrolases"/>
    <property type="match status" value="1"/>
</dbReference>
<dbReference type="InterPro" id="IPR051601">
    <property type="entry name" value="Serine_prot/Carboxylest_S33"/>
</dbReference>
<dbReference type="OrthoDB" id="425534at2759"/>
<evidence type="ECO:0008006" key="8">
    <source>
        <dbReference type="Google" id="ProtNLM"/>
    </source>
</evidence>
<evidence type="ECO:0000259" key="4">
    <source>
        <dbReference type="Pfam" id="PF00561"/>
    </source>
</evidence>
<name>A0A2J6R6P5_HYAVF</name>
<dbReference type="InterPro" id="IPR013595">
    <property type="entry name" value="Pept_S33_TAP-like_C"/>
</dbReference>
<dbReference type="AlphaFoldDB" id="A0A2J6R6P5"/>
<evidence type="ECO:0000256" key="3">
    <source>
        <dbReference type="SAM" id="SignalP"/>
    </source>
</evidence>
<dbReference type="InterPro" id="IPR029058">
    <property type="entry name" value="AB_hydrolase_fold"/>
</dbReference>
<accession>A0A2J6R6P5</accession>
<dbReference type="Proteomes" id="UP000235786">
    <property type="component" value="Unassembled WGS sequence"/>
</dbReference>
<feature type="domain" description="Peptidase S33 tripeptidyl aminopeptidase-like C-terminal" evidence="5">
    <location>
        <begin position="426"/>
        <end position="475"/>
    </location>
</feature>
<dbReference type="PANTHER" id="PTHR43248">
    <property type="entry name" value="2-SUCCINYL-6-HYDROXY-2,4-CYCLOHEXADIENE-1-CARBOXYLATE SYNTHASE"/>
    <property type="match status" value="1"/>
</dbReference>
<dbReference type="EMBL" id="KZ613954">
    <property type="protein sequence ID" value="PMD34191.1"/>
    <property type="molecule type" value="Genomic_DNA"/>
</dbReference>
<keyword evidence="3" id="KW-0732">Signal</keyword>
<keyword evidence="7" id="KW-1185">Reference proteome</keyword>
<feature type="domain" description="AB hydrolase-1" evidence="4">
    <location>
        <begin position="86"/>
        <end position="251"/>
    </location>
</feature>
<keyword evidence="2" id="KW-0378">Hydrolase</keyword>
<dbReference type="InterPro" id="IPR000073">
    <property type="entry name" value="AB_hydrolase_1"/>
</dbReference>
<evidence type="ECO:0000256" key="1">
    <source>
        <dbReference type="ARBA" id="ARBA00010088"/>
    </source>
</evidence>
<feature type="chain" id="PRO_5014415423" description="AB hydrolase-1 domain-containing protein" evidence="3">
    <location>
        <begin position="20"/>
        <end position="476"/>
    </location>
</feature>
<feature type="signal peptide" evidence="3">
    <location>
        <begin position="1"/>
        <end position="19"/>
    </location>
</feature>
<dbReference type="Pfam" id="PF00561">
    <property type="entry name" value="Abhydrolase_1"/>
    <property type="match status" value="1"/>
</dbReference>
<evidence type="ECO:0000313" key="6">
    <source>
        <dbReference type="EMBL" id="PMD34191.1"/>
    </source>
</evidence>
<dbReference type="PANTHER" id="PTHR43248:SF25">
    <property type="entry name" value="AB HYDROLASE-1 DOMAIN-CONTAINING PROTEIN-RELATED"/>
    <property type="match status" value="1"/>
</dbReference>
<gene>
    <name evidence="6" type="ORF">L207DRAFT_604769</name>
</gene>
<evidence type="ECO:0000313" key="7">
    <source>
        <dbReference type="Proteomes" id="UP000235786"/>
    </source>
</evidence>
<evidence type="ECO:0000256" key="2">
    <source>
        <dbReference type="ARBA" id="ARBA00022801"/>
    </source>
</evidence>
<dbReference type="GO" id="GO:0016787">
    <property type="term" value="F:hydrolase activity"/>
    <property type="evidence" value="ECO:0007669"/>
    <property type="project" value="UniProtKB-KW"/>
</dbReference>